<dbReference type="InterPro" id="IPR050425">
    <property type="entry name" value="NAD(P)_dehydrat-like"/>
</dbReference>
<dbReference type="Pfam" id="PF01370">
    <property type="entry name" value="Epimerase"/>
    <property type="match status" value="1"/>
</dbReference>
<reference evidence="4" key="2">
    <citation type="submission" date="2021-10" db="EMBL/GenBank/DDBJ databases">
        <title>Phylogenomics reveals ancestral predisposition of the termite-cultivated fungus Termitomyces towards a domesticated lifestyle.</title>
        <authorList>
            <person name="Auxier B."/>
            <person name="Grum-Grzhimaylo A."/>
            <person name="Cardenas M.E."/>
            <person name="Lodge J.D."/>
            <person name="Laessoe T."/>
            <person name="Pedersen O."/>
            <person name="Smith M.E."/>
            <person name="Kuyper T.W."/>
            <person name="Franco-Molano E.A."/>
            <person name="Baroni T.J."/>
            <person name="Aanen D.K."/>
        </authorList>
    </citation>
    <scope>NUCLEOTIDE SEQUENCE</scope>
    <source>
        <strain evidence="4">AP01</strain>
        <tissue evidence="4">Mycelium</tissue>
    </source>
</reference>
<dbReference type="GO" id="GO:0016616">
    <property type="term" value="F:oxidoreductase activity, acting on the CH-OH group of donors, NAD or NADP as acceptor"/>
    <property type="evidence" value="ECO:0007669"/>
    <property type="project" value="TreeGrafter"/>
</dbReference>
<proteinExistence type="inferred from homology"/>
<protein>
    <recommendedName>
        <fullName evidence="3">NAD-dependent epimerase/dehydratase domain-containing protein</fullName>
    </recommendedName>
</protein>
<dbReference type="OrthoDB" id="2735536at2759"/>
<sequence>MVPEESAKVKQTVLVTGTNGYLGTQVSLAFLEAGYTVRGTARSLEKAKNWIAKFPMHEKNFEIAVVPDLTGEHAYDQAIVGVDVVVHTASPVNVASIKDNEQDMLLPAIWGTRNLLVATKLEPSIQRVVYTSSFAAVCNPPLLPHAGHMYTDDSWNPATYDEAKASDNPFFVYCASKTLAEQEVWKYIKENKPSWHATTICPPLILGPPLQPMSSMGSLNASLVSIWTLINGDSNHGIPETHVPALTDVRDIAKAHVLSAQKEEAKNERFLVIAHHFKNEEVIDMAAEAHSEVRDRLPDVSSFKYDASDHFRSDSTKVQKKLGFSFMPKDKSIRETIDSLLELDKKLEGY</sequence>
<evidence type="ECO:0000256" key="2">
    <source>
        <dbReference type="ARBA" id="ARBA00023445"/>
    </source>
</evidence>
<dbReference type="AlphaFoldDB" id="A0A9P7GAY1"/>
<evidence type="ECO:0000313" key="4">
    <source>
        <dbReference type="EMBL" id="KAG5645393.1"/>
    </source>
</evidence>
<reference evidence="4" key="1">
    <citation type="submission" date="2020-07" db="EMBL/GenBank/DDBJ databases">
        <authorList>
            <person name="Nieuwenhuis M."/>
            <person name="Van De Peppel L.J.J."/>
        </authorList>
    </citation>
    <scope>NUCLEOTIDE SEQUENCE</scope>
    <source>
        <strain evidence="4">AP01</strain>
        <tissue evidence="4">Mycelium</tissue>
    </source>
</reference>
<accession>A0A9P7GAY1</accession>
<keyword evidence="1" id="KW-0560">Oxidoreductase</keyword>
<dbReference type="Gene3D" id="3.40.50.720">
    <property type="entry name" value="NAD(P)-binding Rossmann-like Domain"/>
    <property type="match status" value="1"/>
</dbReference>
<dbReference type="InterPro" id="IPR001509">
    <property type="entry name" value="Epimerase_deHydtase"/>
</dbReference>
<name>A0A9P7GAY1_9AGAR</name>
<dbReference type="PANTHER" id="PTHR10366:SF579">
    <property type="entry name" value="3-BETA HYDROXYSTEROID DEHYDROGENASE_ISOMERASE FAMILY PROTEIN (AFU_ORTHOLOGUE AFUA_3G02250)"/>
    <property type="match status" value="1"/>
</dbReference>
<dbReference type="EMBL" id="JABCKV010000041">
    <property type="protein sequence ID" value="KAG5645393.1"/>
    <property type="molecule type" value="Genomic_DNA"/>
</dbReference>
<organism evidence="4 5">
    <name type="scientific">Asterophora parasitica</name>
    <dbReference type="NCBI Taxonomy" id="117018"/>
    <lineage>
        <taxon>Eukaryota</taxon>
        <taxon>Fungi</taxon>
        <taxon>Dikarya</taxon>
        <taxon>Basidiomycota</taxon>
        <taxon>Agaricomycotina</taxon>
        <taxon>Agaricomycetes</taxon>
        <taxon>Agaricomycetidae</taxon>
        <taxon>Agaricales</taxon>
        <taxon>Tricholomatineae</taxon>
        <taxon>Lyophyllaceae</taxon>
        <taxon>Asterophora</taxon>
    </lineage>
</organism>
<comment type="caution">
    <text evidence="4">The sequence shown here is derived from an EMBL/GenBank/DDBJ whole genome shotgun (WGS) entry which is preliminary data.</text>
</comment>
<evidence type="ECO:0000256" key="1">
    <source>
        <dbReference type="ARBA" id="ARBA00023002"/>
    </source>
</evidence>
<evidence type="ECO:0000259" key="3">
    <source>
        <dbReference type="Pfam" id="PF01370"/>
    </source>
</evidence>
<keyword evidence="5" id="KW-1185">Reference proteome</keyword>
<dbReference type="InterPro" id="IPR036291">
    <property type="entry name" value="NAD(P)-bd_dom_sf"/>
</dbReference>
<evidence type="ECO:0000313" key="5">
    <source>
        <dbReference type="Proteomes" id="UP000775547"/>
    </source>
</evidence>
<dbReference type="SUPFAM" id="SSF51735">
    <property type="entry name" value="NAD(P)-binding Rossmann-fold domains"/>
    <property type="match status" value="1"/>
</dbReference>
<comment type="similarity">
    <text evidence="2">Belongs to the NAD(P)-dependent epimerase/dehydratase family. Dihydroflavonol-4-reductase subfamily.</text>
</comment>
<feature type="domain" description="NAD-dependent epimerase/dehydratase" evidence="3">
    <location>
        <begin position="13"/>
        <end position="269"/>
    </location>
</feature>
<dbReference type="PANTHER" id="PTHR10366">
    <property type="entry name" value="NAD DEPENDENT EPIMERASE/DEHYDRATASE"/>
    <property type="match status" value="1"/>
</dbReference>
<dbReference type="Proteomes" id="UP000775547">
    <property type="component" value="Unassembled WGS sequence"/>
</dbReference>
<gene>
    <name evidence="4" type="ORF">DXG03_006346</name>
</gene>